<comment type="catalytic activity">
    <reaction evidence="2">
        <text>a D-aminoacyl-tRNA + H2O = a tRNA + a D-alpha-amino acid + H(+)</text>
        <dbReference type="Rhea" id="RHEA:13953"/>
        <dbReference type="Rhea" id="RHEA-COMP:10123"/>
        <dbReference type="Rhea" id="RHEA-COMP:10124"/>
        <dbReference type="ChEBI" id="CHEBI:15377"/>
        <dbReference type="ChEBI" id="CHEBI:15378"/>
        <dbReference type="ChEBI" id="CHEBI:59871"/>
        <dbReference type="ChEBI" id="CHEBI:78442"/>
        <dbReference type="ChEBI" id="CHEBI:79333"/>
        <dbReference type="EC" id="3.1.1.96"/>
    </reaction>
</comment>
<dbReference type="HAMAP" id="MF_00518">
    <property type="entry name" value="Deacylase_Dtd"/>
    <property type="match status" value="1"/>
</dbReference>
<dbReference type="InterPro" id="IPR003732">
    <property type="entry name" value="Daa-tRNA_deacyls_DTD"/>
</dbReference>
<comment type="domain">
    <text evidence="2">A Gly-cisPro motif from one monomer fits into the active site of the other monomer to allow specific chiral rejection of L-amino acids.</text>
</comment>
<comment type="similarity">
    <text evidence="1 2">Belongs to the DTD family.</text>
</comment>
<dbReference type="GO" id="GO:0043908">
    <property type="term" value="F:Ser(Gly)-tRNA(Ala) hydrolase activity"/>
    <property type="evidence" value="ECO:0007669"/>
    <property type="project" value="UniProtKB-UniRule"/>
</dbReference>
<name>A0A1M6QSP2_9AQUI</name>
<dbReference type="GO" id="GO:0106026">
    <property type="term" value="F:Gly-tRNA(Ala) deacylase activity"/>
    <property type="evidence" value="ECO:0007669"/>
    <property type="project" value="UniProtKB-UniRule"/>
</dbReference>
<keyword evidence="2" id="KW-0820">tRNA-binding</keyword>
<dbReference type="NCBIfam" id="TIGR00256">
    <property type="entry name" value="D-aminoacyl-tRNA deacylase"/>
    <property type="match status" value="1"/>
</dbReference>
<evidence type="ECO:0000313" key="4">
    <source>
        <dbReference type="Proteomes" id="UP000189810"/>
    </source>
</evidence>
<evidence type="ECO:0000256" key="1">
    <source>
        <dbReference type="ARBA" id="ARBA00009673"/>
    </source>
</evidence>
<comment type="subunit">
    <text evidence="2">Homodimer.</text>
</comment>
<dbReference type="GO" id="GO:0019478">
    <property type="term" value="P:D-amino acid catabolic process"/>
    <property type="evidence" value="ECO:0007669"/>
    <property type="project" value="UniProtKB-UniRule"/>
</dbReference>
<dbReference type="STRING" id="381751.SAMN05444391_0368"/>
<dbReference type="Proteomes" id="UP000189810">
    <property type="component" value="Chromosome I"/>
</dbReference>
<keyword evidence="2" id="KW-0378">Hydrolase</keyword>
<dbReference type="FunFam" id="3.50.80.10:FF:000001">
    <property type="entry name" value="D-aminoacyl-tRNA deacylase"/>
    <property type="match status" value="1"/>
</dbReference>
<sequence>MRAVLQRVKASWVLVDGKEVARIGEGLNILLGVGKGDTDEDVKKLIQKIVNLRIFEDERGKFQYSLLDVKGSALVVSQFTLYADVKKGRRPSFEQAEEPNRAKELYEEFVRELSKLVEVQTGIFGAMMEVHIVNWGPVTIILDSKEL</sequence>
<gene>
    <name evidence="2" type="primary">dtd</name>
    <name evidence="3" type="ORF">SAMN05444391_0368</name>
</gene>
<comment type="catalytic activity">
    <reaction evidence="2">
        <text>glycyl-tRNA(Ala) + H2O = tRNA(Ala) + glycine + H(+)</text>
        <dbReference type="Rhea" id="RHEA:53744"/>
        <dbReference type="Rhea" id="RHEA-COMP:9657"/>
        <dbReference type="Rhea" id="RHEA-COMP:13640"/>
        <dbReference type="ChEBI" id="CHEBI:15377"/>
        <dbReference type="ChEBI" id="CHEBI:15378"/>
        <dbReference type="ChEBI" id="CHEBI:57305"/>
        <dbReference type="ChEBI" id="CHEBI:78442"/>
        <dbReference type="ChEBI" id="CHEBI:78522"/>
    </reaction>
</comment>
<dbReference type="EC" id="3.1.1.96" evidence="2"/>
<feature type="short sequence motif" description="Gly-cisPro motif, important for rejection of L-amino acids" evidence="2">
    <location>
        <begin position="136"/>
        <end position="137"/>
    </location>
</feature>
<keyword evidence="2" id="KW-0694">RNA-binding</keyword>
<accession>A0A1M6QSP2</accession>
<dbReference type="OrthoDB" id="9801395at2"/>
<keyword evidence="4" id="KW-1185">Reference proteome</keyword>
<comment type="function">
    <text evidence="2">An aminoacyl-tRNA editing enzyme that deacylates mischarged D-aminoacyl-tRNAs. Also deacylates mischarged glycyl-tRNA(Ala), protecting cells against glycine mischarging by AlaRS. Acts via tRNA-based rather than protein-based catalysis; rejects L-amino acids rather than detecting D-amino acids in the active site. By recycling D-aminoacyl-tRNA to D-amino acids and free tRNA molecules, this enzyme counteracts the toxicity associated with the formation of D-aminoacyl-tRNA entities in vivo and helps enforce protein L-homochirality.</text>
</comment>
<dbReference type="GO" id="GO:0051500">
    <property type="term" value="F:D-tyrosyl-tRNA(Tyr) deacylase activity"/>
    <property type="evidence" value="ECO:0007669"/>
    <property type="project" value="TreeGrafter"/>
</dbReference>
<dbReference type="SUPFAM" id="SSF69500">
    <property type="entry name" value="DTD-like"/>
    <property type="match status" value="1"/>
</dbReference>
<keyword evidence="2" id="KW-0963">Cytoplasm</keyword>
<dbReference type="Pfam" id="PF02580">
    <property type="entry name" value="Tyr_Deacylase"/>
    <property type="match status" value="1"/>
</dbReference>
<dbReference type="EC" id="3.1.1.-" evidence="2"/>
<dbReference type="PANTHER" id="PTHR10472">
    <property type="entry name" value="D-TYROSYL-TRNA TYR DEACYLASE"/>
    <property type="match status" value="1"/>
</dbReference>
<dbReference type="GO" id="GO:0005737">
    <property type="term" value="C:cytoplasm"/>
    <property type="evidence" value="ECO:0007669"/>
    <property type="project" value="UniProtKB-SubCell"/>
</dbReference>
<comment type="subcellular location">
    <subcellularLocation>
        <location evidence="2">Cytoplasm</location>
    </subcellularLocation>
</comment>
<evidence type="ECO:0000313" key="3">
    <source>
        <dbReference type="EMBL" id="SHK23037.1"/>
    </source>
</evidence>
<dbReference type="GO" id="GO:0000049">
    <property type="term" value="F:tRNA binding"/>
    <property type="evidence" value="ECO:0007669"/>
    <property type="project" value="UniProtKB-UniRule"/>
</dbReference>
<dbReference type="InterPro" id="IPR023509">
    <property type="entry name" value="DTD-like_sf"/>
</dbReference>
<dbReference type="CDD" id="cd00563">
    <property type="entry name" value="Dtyr_deacylase"/>
    <property type="match status" value="1"/>
</dbReference>
<dbReference type="Gene3D" id="3.50.80.10">
    <property type="entry name" value="D-tyrosyl-tRNA(Tyr) deacylase"/>
    <property type="match status" value="1"/>
</dbReference>
<organism evidence="3 4">
    <name type="scientific">Thermocrinis minervae</name>
    <dbReference type="NCBI Taxonomy" id="381751"/>
    <lineage>
        <taxon>Bacteria</taxon>
        <taxon>Pseudomonadati</taxon>
        <taxon>Aquificota</taxon>
        <taxon>Aquificia</taxon>
        <taxon>Aquificales</taxon>
        <taxon>Aquificaceae</taxon>
        <taxon>Thermocrinis</taxon>
    </lineage>
</organism>
<reference evidence="3 4" key="1">
    <citation type="submission" date="2016-11" db="EMBL/GenBank/DDBJ databases">
        <authorList>
            <person name="Jaros S."/>
            <person name="Januszkiewicz K."/>
            <person name="Wedrychowicz H."/>
        </authorList>
    </citation>
    <scope>NUCLEOTIDE SEQUENCE [LARGE SCALE GENOMIC DNA]</scope>
    <source>
        <strain evidence="3 4">DSM 19557</strain>
    </source>
</reference>
<evidence type="ECO:0000256" key="2">
    <source>
        <dbReference type="HAMAP-Rule" id="MF_00518"/>
    </source>
</evidence>
<dbReference type="RefSeq" id="WP_079654629.1">
    <property type="nucleotide sequence ID" value="NZ_LT670846.1"/>
</dbReference>
<dbReference type="EMBL" id="LT670846">
    <property type="protein sequence ID" value="SHK23037.1"/>
    <property type="molecule type" value="Genomic_DNA"/>
</dbReference>
<proteinExistence type="inferred from homology"/>
<dbReference type="AlphaFoldDB" id="A0A1M6QSP2"/>
<protein>
    <recommendedName>
        <fullName evidence="2">D-aminoacyl-tRNA deacylase</fullName>
        <shortName evidence="2">DTD</shortName>
        <ecNumber evidence="2">3.1.1.96</ecNumber>
    </recommendedName>
    <alternativeName>
        <fullName evidence="2">Gly-tRNA(Ala) deacylase</fullName>
        <ecNumber evidence="2">3.1.1.-</ecNumber>
    </alternativeName>
</protein>
<dbReference type="PANTHER" id="PTHR10472:SF5">
    <property type="entry name" value="D-AMINOACYL-TRNA DEACYLASE 1"/>
    <property type="match status" value="1"/>
</dbReference>